<sequence>MNGIPEEFRITGDNKDVPSDVDASADPDIPLRKRYVILLLLLAILFVGVPVGLLAALFLLPPAKFSQEPRYYEVTDPESDFKHYTGFDWPESARVISAGEVRLEFLGDGEYYLVFDTDAVTISHWLKQPTPWGETEWQQGPVPAEIPRFFNFGVSGMSAPTLGTDAAGPIEASQIERLLDSPEVRYAARQRAKNSWNNGEILLLDPVQNRVWYSRWDL</sequence>
<gene>
    <name evidence="2" type="ORF">V6x_48180</name>
</gene>
<organism evidence="2 3">
    <name type="scientific">Gimesia chilikensis</name>
    <dbReference type="NCBI Taxonomy" id="2605989"/>
    <lineage>
        <taxon>Bacteria</taxon>
        <taxon>Pseudomonadati</taxon>
        <taxon>Planctomycetota</taxon>
        <taxon>Planctomycetia</taxon>
        <taxon>Planctomycetales</taxon>
        <taxon>Planctomycetaceae</taxon>
        <taxon>Gimesia</taxon>
    </lineage>
</organism>
<keyword evidence="1" id="KW-0812">Transmembrane</keyword>
<protein>
    <submittedName>
        <fullName evidence="2">Uncharacterized protein</fullName>
    </submittedName>
</protein>
<evidence type="ECO:0000313" key="3">
    <source>
        <dbReference type="Proteomes" id="UP000320722"/>
    </source>
</evidence>
<evidence type="ECO:0000256" key="1">
    <source>
        <dbReference type="SAM" id="Phobius"/>
    </source>
</evidence>
<dbReference type="RefSeq" id="WP_145043082.1">
    <property type="nucleotide sequence ID" value="NZ_CP036347.1"/>
</dbReference>
<keyword evidence="1" id="KW-1133">Transmembrane helix</keyword>
<dbReference type="EMBL" id="CP036347">
    <property type="protein sequence ID" value="QDU05085.1"/>
    <property type="molecule type" value="Genomic_DNA"/>
</dbReference>
<dbReference type="Proteomes" id="UP000320722">
    <property type="component" value="Chromosome"/>
</dbReference>
<keyword evidence="1" id="KW-0472">Membrane</keyword>
<proteinExistence type="predicted"/>
<reference evidence="2 3" key="1">
    <citation type="submission" date="2019-02" db="EMBL/GenBank/DDBJ databases">
        <title>Deep-cultivation of Planctomycetes and their phenomic and genomic characterization uncovers novel biology.</title>
        <authorList>
            <person name="Wiegand S."/>
            <person name="Jogler M."/>
            <person name="Boedeker C."/>
            <person name="Pinto D."/>
            <person name="Vollmers J."/>
            <person name="Rivas-Marin E."/>
            <person name="Kohn T."/>
            <person name="Peeters S.H."/>
            <person name="Heuer A."/>
            <person name="Rast P."/>
            <person name="Oberbeckmann S."/>
            <person name="Bunk B."/>
            <person name="Jeske O."/>
            <person name="Meyerdierks A."/>
            <person name="Storesund J.E."/>
            <person name="Kallscheuer N."/>
            <person name="Luecker S."/>
            <person name="Lage O.M."/>
            <person name="Pohl T."/>
            <person name="Merkel B.J."/>
            <person name="Hornburger P."/>
            <person name="Mueller R.-W."/>
            <person name="Bruemmer F."/>
            <person name="Labrenz M."/>
            <person name="Spormann A.M."/>
            <person name="Op den Camp H."/>
            <person name="Overmann J."/>
            <person name="Amann R."/>
            <person name="Jetten M.S.M."/>
            <person name="Mascher T."/>
            <person name="Medema M.H."/>
            <person name="Devos D.P."/>
            <person name="Kaster A.-K."/>
            <person name="Ovreas L."/>
            <person name="Rohde M."/>
            <person name="Galperin M.Y."/>
            <person name="Jogler C."/>
        </authorList>
    </citation>
    <scope>NUCLEOTIDE SEQUENCE [LARGE SCALE GENOMIC DNA]</scope>
    <source>
        <strain evidence="2 3">V6</strain>
    </source>
</reference>
<accession>A0A517WIK4</accession>
<feature type="transmembrane region" description="Helical" evidence="1">
    <location>
        <begin position="35"/>
        <end position="60"/>
    </location>
</feature>
<name>A0A517WIK4_9PLAN</name>
<dbReference type="AlphaFoldDB" id="A0A517WIK4"/>
<evidence type="ECO:0000313" key="2">
    <source>
        <dbReference type="EMBL" id="QDU05085.1"/>
    </source>
</evidence>